<reference evidence="2 3" key="1">
    <citation type="submission" date="2018-02" db="EMBL/GenBank/DDBJ databases">
        <title>Genome sequence of the basidiomycete white-rot fungus Phlebia centrifuga.</title>
        <authorList>
            <person name="Granchi Z."/>
            <person name="Peng M."/>
            <person name="de Vries R.P."/>
            <person name="Hilden K."/>
            <person name="Makela M.R."/>
            <person name="Grigoriev I."/>
            <person name="Riley R."/>
        </authorList>
    </citation>
    <scope>NUCLEOTIDE SEQUENCE [LARGE SCALE GENOMIC DNA]</scope>
    <source>
        <strain evidence="2 3">FBCC195</strain>
    </source>
</reference>
<name>A0A1U7L135_9APHY</name>
<feature type="region of interest" description="Disordered" evidence="1">
    <location>
        <begin position="1"/>
        <end position="87"/>
    </location>
</feature>
<protein>
    <submittedName>
        <fullName evidence="2">Uncharacterized protein</fullName>
    </submittedName>
</protein>
<evidence type="ECO:0000313" key="3">
    <source>
        <dbReference type="Proteomes" id="UP000186601"/>
    </source>
</evidence>
<evidence type="ECO:0000313" key="2">
    <source>
        <dbReference type="EMBL" id="PSS22595.1"/>
    </source>
</evidence>
<keyword evidence="3" id="KW-1185">Reference proteome</keyword>
<dbReference type="AlphaFoldDB" id="A0A1U7L135"/>
<organism evidence="2 3">
    <name type="scientific">Hermanssonia centrifuga</name>
    <dbReference type="NCBI Taxonomy" id="98765"/>
    <lineage>
        <taxon>Eukaryota</taxon>
        <taxon>Fungi</taxon>
        <taxon>Dikarya</taxon>
        <taxon>Basidiomycota</taxon>
        <taxon>Agaricomycotina</taxon>
        <taxon>Agaricomycetes</taxon>
        <taxon>Polyporales</taxon>
        <taxon>Meruliaceae</taxon>
        <taxon>Hermanssonia</taxon>
    </lineage>
</organism>
<evidence type="ECO:0000256" key="1">
    <source>
        <dbReference type="SAM" id="MobiDB-lite"/>
    </source>
</evidence>
<gene>
    <name evidence="2" type="ORF">PHLCEN_2v3095</name>
</gene>
<dbReference type="Proteomes" id="UP000186601">
    <property type="component" value="Unassembled WGS sequence"/>
</dbReference>
<accession>A0A1U7L135</accession>
<comment type="caution">
    <text evidence="2">The sequence shown here is derived from an EMBL/GenBank/DDBJ whole genome shotgun (WGS) entry which is preliminary data.</text>
</comment>
<proteinExistence type="predicted"/>
<dbReference type="EMBL" id="MLYV02000279">
    <property type="protein sequence ID" value="PSS22595.1"/>
    <property type="molecule type" value="Genomic_DNA"/>
</dbReference>
<feature type="compositionally biased region" description="Polar residues" evidence="1">
    <location>
        <begin position="33"/>
        <end position="44"/>
    </location>
</feature>
<sequence length="141" mass="16169">MLHTNPHKADLRRAASRGHSATPVVDFDRHAHNATSAPPQSAQGLRNVIPAEDSDTTLVNRPETRKRRRGRETEPSTVRSEPEPMRSQLASALEKTRRYELEQHHFQEMVLKGMKDMHYQLRCIRDLCQSFAIMDSQSVEV</sequence>